<dbReference type="Proteomes" id="UP000007887">
    <property type="component" value="Chromosome"/>
</dbReference>
<dbReference type="KEGG" id="sri:SELR_14860"/>
<dbReference type="EMBL" id="AP012292">
    <property type="protein sequence ID" value="BAL83194.1"/>
    <property type="molecule type" value="Genomic_DNA"/>
</dbReference>
<evidence type="ECO:0000313" key="2">
    <source>
        <dbReference type="Proteomes" id="UP000007887"/>
    </source>
</evidence>
<dbReference type="AlphaFoldDB" id="I0GR07"/>
<proteinExistence type="predicted"/>
<dbReference type="HOGENOM" id="CLU_2720052_0_0_9"/>
<reference evidence="1 2" key="1">
    <citation type="submission" date="2011-10" db="EMBL/GenBank/DDBJ databases">
        <title>Whole genome sequence of Selenomonas ruminantium subsp. lactilytica TAM6421.</title>
        <authorList>
            <person name="Oguchi A."/>
            <person name="Ankai A."/>
            <person name="Kaneko J."/>
            <person name="Yamada-Narita S."/>
            <person name="Fukui S."/>
            <person name="Takahashi M."/>
            <person name="Onodera T."/>
            <person name="Kojima S."/>
            <person name="Fushimi T."/>
            <person name="Abe N."/>
            <person name="Kamio Y."/>
            <person name="Yamazaki S."/>
            <person name="Fujita N."/>
        </authorList>
    </citation>
    <scope>NUCLEOTIDE SEQUENCE [LARGE SCALE GENOMIC DNA]</scope>
    <source>
        <strain evidence="2">NBRC 103574 / TAM6421</strain>
    </source>
</reference>
<protein>
    <submittedName>
        <fullName evidence="1">Uncharacterized protein</fullName>
    </submittedName>
</protein>
<dbReference type="RefSeq" id="WP_014424629.1">
    <property type="nucleotide sequence ID" value="NC_017068.1"/>
</dbReference>
<gene>
    <name evidence="1" type="ordered locus">SELR_14860</name>
</gene>
<dbReference type="PATRIC" id="fig|927704.6.peg.1538"/>
<organism evidence="1 2">
    <name type="scientific">Selenomonas ruminantium subsp. lactilytica (strain NBRC 103574 / TAM6421)</name>
    <dbReference type="NCBI Taxonomy" id="927704"/>
    <lineage>
        <taxon>Bacteria</taxon>
        <taxon>Bacillati</taxon>
        <taxon>Bacillota</taxon>
        <taxon>Negativicutes</taxon>
        <taxon>Selenomonadales</taxon>
        <taxon>Selenomonadaceae</taxon>
        <taxon>Selenomonas</taxon>
    </lineage>
</organism>
<name>I0GR07_SELRL</name>
<evidence type="ECO:0000313" key="1">
    <source>
        <dbReference type="EMBL" id="BAL83194.1"/>
    </source>
</evidence>
<sequence length="72" mass="8017">MWRVKVGISGEIKTLSEGFFGKEDSAADRNKAMKIRDGLCEDLSIKLNFMAAQKEAKPVDLKKMTIGELLSK</sequence>
<accession>I0GR07</accession>